<evidence type="ECO:0000256" key="3">
    <source>
        <dbReference type="ARBA" id="ARBA00022692"/>
    </source>
</evidence>
<gene>
    <name evidence="7" type="ORF">ODALV1_LOCUS5719</name>
</gene>
<evidence type="ECO:0000256" key="1">
    <source>
        <dbReference type="ARBA" id="ARBA00004141"/>
    </source>
</evidence>
<dbReference type="InterPro" id="IPR003689">
    <property type="entry name" value="ZIP"/>
</dbReference>
<evidence type="ECO:0008006" key="9">
    <source>
        <dbReference type="Google" id="ProtNLM"/>
    </source>
</evidence>
<feature type="transmembrane region" description="Helical" evidence="6">
    <location>
        <begin position="363"/>
        <end position="384"/>
    </location>
</feature>
<comment type="subcellular location">
    <subcellularLocation>
        <location evidence="1">Membrane</location>
        <topology evidence="1">Multi-pass membrane protein</topology>
    </subcellularLocation>
</comment>
<feature type="transmembrane region" description="Helical" evidence="6">
    <location>
        <begin position="323"/>
        <end position="342"/>
    </location>
</feature>
<organism evidence="7 8">
    <name type="scientific">Orchesella dallaii</name>
    <dbReference type="NCBI Taxonomy" id="48710"/>
    <lineage>
        <taxon>Eukaryota</taxon>
        <taxon>Metazoa</taxon>
        <taxon>Ecdysozoa</taxon>
        <taxon>Arthropoda</taxon>
        <taxon>Hexapoda</taxon>
        <taxon>Collembola</taxon>
        <taxon>Entomobryomorpha</taxon>
        <taxon>Entomobryoidea</taxon>
        <taxon>Orchesellidae</taxon>
        <taxon>Orchesellinae</taxon>
        <taxon>Orchesella</taxon>
    </lineage>
</organism>
<evidence type="ECO:0000256" key="2">
    <source>
        <dbReference type="ARBA" id="ARBA00006939"/>
    </source>
</evidence>
<accession>A0ABP1Q007</accession>
<dbReference type="PANTHER" id="PTHR12191">
    <property type="entry name" value="SOLUTE CARRIER FAMILY 39"/>
    <property type="match status" value="1"/>
</dbReference>
<evidence type="ECO:0000313" key="8">
    <source>
        <dbReference type="Proteomes" id="UP001642540"/>
    </source>
</evidence>
<keyword evidence="4 6" id="KW-1133">Transmembrane helix</keyword>
<evidence type="ECO:0000256" key="6">
    <source>
        <dbReference type="SAM" id="Phobius"/>
    </source>
</evidence>
<feature type="transmembrane region" description="Helical" evidence="6">
    <location>
        <begin position="106"/>
        <end position="127"/>
    </location>
</feature>
<dbReference type="Proteomes" id="UP001642540">
    <property type="component" value="Unassembled WGS sequence"/>
</dbReference>
<protein>
    <recommendedName>
        <fullName evidence="9">Zinc transporter ZIP8</fullName>
    </recommendedName>
</protein>
<feature type="transmembrane region" description="Helical" evidence="6">
    <location>
        <begin position="71"/>
        <end position="94"/>
    </location>
</feature>
<dbReference type="Pfam" id="PF02535">
    <property type="entry name" value="Zip"/>
    <property type="match status" value="1"/>
</dbReference>
<evidence type="ECO:0000313" key="7">
    <source>
        <dbReference type="EMBL" id="CAL8084166.1"/>
    </source>
</evidence>
<dbReference type="InterPro" id="IPR050799">
    <property type="entry name" value="ZIP_Transporter"/>
</dbReference>
<dbReference type="EMBL" id="CAXLJM020000018">
    <property type="protein sequence ID" value="CAL8084166.1"/>
    <property type="molecule type" value="Genomic_DNA"/>
</dbReference>
<evidence type="ECO:0000256" key="4">
    <source>
        <dbReference type="ARBA" id="ARBA00022989"/>
    </source>
</evidence>
<comment type="similarity">
    <text evidence="2">Belongs to the ZIP transporter (TC 2.A.5) family.</text>
</comment>
<keyword evidence="5 6" id="KW-0472">Membrane</keyword>
<sequence length="387" mass="42275">MNLSSSTLAPSLENDTFVNLRAGIPALSLETWEVWVSAFGFVTIINLSSVMGIIFFPLMKKSFYTIVMRTMIGLAIGSLSGSALFHLIPAAFRLDLIEKEEGSTHYVNIAFIVWLAAWIVMLLECAIKIGVKMRAKSISNKLCKTVAEAELMEVSEEEKTPLETINSSLSLPHVNGGLKVSDVQLTEGETEVHSVHSSKSREALPIYRSTLSLSRAMTDLQSEDAQPNQIKTVAWIVIIGDSLHNFIDGVSIGTSFVKSFHTGAIISMAIMCEEFPHELGDFAILINSGLSVKKALLFNFLSALTCYLGMALGILLGEIEWDCYIFAFAAGIFLYVALGDMVPEVTSLIEEVSEISPKRALSVLLNHNLGILAGIFILYALALYQPV</sequence>
<comment type="caution">
    <text evidence="7">The sequence shown here is derived from an EMBL/GenBank/DDBJ whole genome shotgun (WGS) entry which is preliminary data.</text>
</comment>
<evidence type="ECO:0000256" key="5">
    <source>
        <dbReference type="ARBA" id="ARBA00023136"/>
    </source>
</evidence>
<feature type="transmembrane region" description="Helical" evidence="6">
    <location>
        <begin position="296"/>
        <end position="317"/>
    </location>
</feature>
<keyword evidence="3 6" id="KW-0812">Transmembrane</keyword>
<name>A0ABP1Q007_9HEXA</name>
<proteinExistence type="inferred from homology"/>
<feature type="transmembrane region" description="Helical" evidence="6">
    <location>
        <begin position="34"/>
        <end position="59"/>
    </location>
</feature>
<reference evidence="7 8" key="1">
    <citation type="submission" date="2024-08" db="EMBL/GenBank/DDBJ databases">
        <authorList>
            <person name="Cucini C."/>
            <person name="Frati F."/>
        </authorList>
    </citation>
    <scope>NUCLEOTIDE SEQUENCE [LARGE SCALE GENOMIC DNA]</scope>
</reference>
<keyword evidence="8" id="KW-1185">Reference proteome</keyword>
<dbReference type="PANTHER" id="PTHR12191:SF37">
    <property type="entry name" value="ZINC TRANSPORTER FOI"/>
    <property type="match status" value="1"/>
</dbReference>